<keyword evidence="1" id="KW-0150">Chloroplast</keyword>
<name>A0A8F5AR73_KETDA</name>
<sequence length="59" mass="6714">MAPITVTVEIGSELLSPVPFHPWTPDVYEGVRFVLQTTNTTDRYQYSNTLSLTYILYSS</sequence>
<evidence type="ECO:0000313" key="1">
    <source>
        <dbReference type="EMBL" id="QXI88830.1"/>
    </source>
</evidence>
<keyword evidence="1" id="KW-0934">Plastid</keyword>
<geneLocation type="chloroplast" evidence="1"/>
<reference evidence="1" key="1">
    <citation type="journal article" date="2021" name="Mitochondrial DNA Part B Resour">
        <title>A complete chloroplast genome of Keteleeria davidiana (Pinaceae) and its phylogenetic implications.</title>
        <authorList>
            <person name="Zhang M."/>
            <person name="Li Y.Y."/>
            <person name="Chai Z.H."/>
            <person name="Zhu Y."/>
            <person name="Duan Y.F."/>
        </authorList>
    </citation>
    <scope>NUCLEOTIDE SEQUENCE</scope>
</reference>
<dbReference type="AlphaFoldDB" id="A0A8F5AR73"/>
<gene>
    <name evidence="1" type="primary">ndhF</name>
</gene>
<protein>
    <submittedName>
        <fullName evidence="1">NADH-plastoquinone oxidoreductase subunit 5</fullName>
    </submittedName>
</protein>
<dbReference type="EMBL" id="MW580774">
    <property type="protein sequence ID" value="QXI88830.1"/>
    <property type="molecule type" value="Genomic_DNA"/>
</dbReference>
<organism evidence="1">
    <name type="scientific">Keteleeria davidiana</name>
    <name type="common">David's keteleeria</name>
    <name type="synonym">Pseudotsuga davidiana</name>
    <dbReference type="NCBI Taxonomy" id="3324"/>
    <lineage>
        <taxon>Eukaryota</taxon>
        <taxon>Viridiplantae</taxon>
        <taxon>Streptophyta</taxon>
        <taxon>Embryophyta</taxon>
        <taxon>Tracheophyta</taxon>
        <taxon>Spermatophyta</taxon>
        <taxon>Pinopsida</taxon>
        <taxon>Pinidae</taxon>
        <taxon>Conifers I</taxon>
        <taxon>Pinales</taxon>
        <taxon>Pinaceae</taxon>
        <taxon>Keteleeria</taxon>
    </lineage>
</organism>
<accession>A0A8F5AR73</accession>
<proteinExistence type="predicted"/>